<dbReference type="KEGG" id="pbs:Plabr_0049"/>
<dbReference type="HOGENOM" id="CLU_1115122_0_0_0"/>
<dbReference type="Gene3D" id="3.40.80.10">
    <property type="entry name" value="Peptidoglycan recognition protein-like"/>
    <property type="match status" value="1"/>
</dbReference>
<accession>F0SLJ6</accession>
<dbReference type="Proteomes" id="UP000006860">
    <property type="component" value="Chromosome"/>
</dbReference>
<evidence type="ECO:0000259" key="3">
    <source>
        <dbReference type="SMART" id="SM00644"/>
    </source>
</evidence>
<dbReference type="Pfam" id="PF01510">
    <property type="entry name" value="Amidase_2"/>
    <property type="match status" value="1"/>
</dbReference>
<dbReference type="InterPro" id="IPR006619">
    <property type="entry name" value="PGRP_domain_met/bac"/>
</dbReference>
<evidence type="ECO:0000256" key="2">
    <source>
        <dbReference type="SAM" id="SignalP"/>
    </source>
</evidence>
<dbReference type="SMART" id="SM00644">
    <property type="entry name" value="Ami_2"/>
    <property type="match status" value="1"/>
</dbReference>
<keyword evidence="2" id="KW-0732">Signal</keyword>
<organism evidence="5 6">
    <name type="scientific">Rubinisphaera brasiliensis (strain ATCC 49424 / DSM 5305 / JCM 21570 / IAM 15109 / NBRC 103401 / IFAM 1448)</name>
    <name type="common">Planctomyces brasiliensis</name>
    <dbReference type="NCBI Taxonomy" id="756272"/>
    <lineage>
        <taxon>Bacteria</taxon>
        <taxon>Pseudomonadati</taxon>
        <taxon>Planctomycetota</taxon>
        <taxon>Planctomycetia</taxon>
        <taxon>Planctomycetales</taxon>
        <taxon>Planctomycetaceae</taxon>
        <taxon>Rubinisphaera</taxon>
    </lineage>
</organism>
<feature type="signal peptide" evidence="2">
    <location>
        <begin position="1"/>
        <end position="35"/>
    </location>
</feature>
<keyword evidence="6" id="KW-1185">Reference proteome</keyword>
<evidence type="ECO:0000259" key="4">
    <source>
        <dbReference type="SMART" id="SM00701"/>
    </source>
</evidence>
<comment type="similarity">
    <text evidence="1">Belongs to the N-acetylmuramoyl-L-alanine amidase 2 family.</text>
</comment>
<dbReference type="PANTHER" id="PTHR11022">
    <property type="entry name" value="PEPTIDOGLYCAN RECOGNITION PROTEIN"/>
    <property type="match status" value="1"/>
</dbReference>
<feature type="chain" id="PRO_5003260666" evidence="2">
    <location>
        <begin position="36"/>
        <end position="249"/>
    </location>
</feature>
<protein>
    <submittedName>
        <fullName evidence="5">N-acetylmuramoyl-L-alanine amidase family 2</fullName>
    </submittedName>
</protein>
<dbReference type="GO" id="GO:0008270">
    <property type="term" value="F:zinc ion binding"/>
    <property type="evidence" value="ECO:0007669"/>
    <property type="project" value="InterPro"/>
</dbReference>
<reference evidence="6" key="1">
    <citation type="submission" date="2011-02" db="EMBL/GenBank/DDBJ databases">
        <title>The complete genome of Planctomyces brasiliensis DSM 5305.</title>
        <authorList>
            <person name="Lucas S."/>
            <person name="Copeland A."/>
            <person name="Lapidus A."/>
            <person name="Bruce D."/>
            <person name="Goodwin L."/>
            <person name="Pitluck S."/>
            <person name="Kyrpides N."/>
            <person name="Mavromatis K."/>
            <person name="Pagani I."/>
            <person name="Ivanova N."/>
            <person name="Ovchinnikova G."/>
            <person name="Lu M."/>
            <person name="Detter J.C."/>
            <person name="Han C."/>
            <person name="Land M."/>
            <person name="Hauser L."/>
            <person name="Markowitz V."/>
            <person name="Cheng J.-F."/>
            <person name="Hugenholtz P."/>
            <person name="Woyke T."/>
            <person name="Wu D."/>
            <person name="Tindall B."/>
            <person name="Pomrenke H.G."/>
            <person name="Brambilla E."/>
            <person name="Klenk H.-P."/>
            <person name="Eisen J.A."/>
        </authorList>
    </citation>
    <scope>NUCLEOTIDE SEQUENCE [LARGE SCALE GENOMIC DNA]</scope>
    <source>
        <strain evidence="6">ATCC 49424 / DSM 5305 / JCM 21570 / NBRC 103401 / IFAM 1448</strain>
    </source>
</reference>
<sequence length="249" mass="26873">MMQSTCPIAPRRILATPLMLAVALAGLLCSGNETFGQSAFTQMLLKKQNALSAEKSGNRPAPIPFAAVDGWKPDVKPRDWKHIVIHHTATDTGSVASIHRAHLQRVDAAGNPWRGIGYHFLIGNGNGMVDGKVEATFRWDDQSAGAHAGDVTYNEQGIGICLVGNFEEKPPTAAQLRAVEQLVATLRRDYRIPAKNVVGHGDVKSTRCPGKLFPLDRVAKAETGQTRTAARFLEGKLLGEDAPAPTHTR</sequence>
<evidence type="ECO:0000313" key="5">
    <source>
        <dbReference type="EMBL" id="ADY57679.1"/>
    </source>
</evidence>
<dbReference type="InterPro" id="IPR036505">
    <property type="entry name" value="Amidase/PGRP_sf"/>
</dbReference>
<dbReference type="GO" id="GO:0008745">
    <property type="term" value="F:N-acetylmuramoyl-L-alanine amidase activity"/>
    <property type="evidence" value="ECO:0007669"/>
    <property type="project" value="InterPro"/>
</dbReference>
<dbReference type="RefSeq" id="WP_013626423.1">
    <property type="nucleotide sequence ID" value="NC_015174.1"/>
</dbReference>
<dbReference type="STRING" id="756272.Plabr_0049"/>
<dbReference type="GO" id="GO:0009253">
    <property type="term" value="P:peptidoglycan catabolic process"/>
    <property type="evidence" value="ECO:0007669"/>
    <property type="project" value="InterPro"/>
</dbReference>
<feature type="domain" description="N-acetylmuramoyl-L-alanine amidase" evidence="3">
    <location>
        <begin position="70"/>
        <end position="210"/>
    </location>
</feature>
<dbReference type="PANTHER" id="PTHR11022:SF41">
    <property type="entry name" value="PEPTIDOGLYCAN-RECOGNITION PROTEIN LC-RELATED"/>
    <property type="match status" value="1"/>
</dbReference>
<evidence type="ECO:0000256" key="1">
    <source>
        <dbReference type="ARBA" id="ARBA00007553"/>
    </source>
</evidence>
<dbReference type="AlphaFoldDB" id="F0SLJ6"/>
<dbReference type="CDD" id="cd06583">
    <property type="entry name" value="PGRP"/>
    <property type="match status" value="1"/>
</dbReference>
<feature type="domain" description="Peptidoglycan recognition protein family" evidence="4">
    <location>
        <begin position="63"/>
        <end position="204"/>
    </location>
</feature>
<dbReference type="SUPFAM" id="SSF55846">
    <property type="entry name" value="N-acetylmuramoyl-L-alanine amidase-like"/>
    <property type="match status" value="1"/>
</dbReference>
<name>F0SLJ6_RUBBR</name>
<evidence type="ECO:0000313" key="6">
    <source>
        <dbReference type="Proteomes" id="UP000006860"/>
    </source>
</evidence>
<proteinExistence type="inferred from homology"/>
<dbReference type="EMBL" id="CP002546">
    <property type="protein sequence ID" value="ADY57679.1"/>
    <property type="molecule type" value="Genomic_DNA"/>
</dbReference>
<dbReference type="InterPro" id="IPR002502">
    <property type="entry name" value="Amidase_domain"/>
</dbReference>
<dbReference type="eggNOG" id="COG3023">
    <property type="taxonomic scope" value="Bacteria"/>
</dbReference>
<dbReference type="InterPro" id="IPR015510">
    <property type="entry name" value="PGRP"/>
</dbReference>
<gene>
    <name evidence="5" type="ordered locus">Plabr_0049</name>
</gene>
<dbReference type="SMART" id="SM00701">
    <property type="entry name" value="PGRP"/>
    <property type="match status" value="1"/>
</dbReference>